<keyword evidence="3" id="KW-1185">Reference proteome</keyword>
<protein>
    <submittedName>
        <fullName evidence="2">Uncharacterized protein</fullName>
    </submittedName>
</protein>
<evidence type="ECO:0000313" key="2">
    <source>
        <dbReference type="EMBL" id="KKA19560.1"/>
    </source>
</evidence>
<evidence type="ECO:0000313" key="3">
    <source>
        <dbReference type="Proteomes" id="UP000053958"/>
    </source>
</evidence>
<proteinExistence type="predicted"/>
<feature type="region of interest" description="Disordered" evidence="1">
    <location>
        <begin position="1"/>
        <end position="23"/>
    </location>
</feature>
<sequence>MRHHQTHSVDVPRHCVSGDPAKTHTRRILVGGDGSEGARRHGRNEIRERPRGRRMVVGRDKVEIDADEFQVCLESSRIVSSAISPACGASPGIQTCHRKHCGLNDAYFGLGRHAKSFRAGRLVDRLSRGTDRRYALSVLERRTAVGEEGSETDPARLRGRGRRPALLGRVHWGLWGALMRDPALESAVGGQCETDLHFLAHRPGPGPINAPARAAGVLPVSDWADDFTAHLASPPFCADADQMLQIARVLSRLQCPAPSSGRLSSRLHDPPLDGC</sequence>
<dbReference type="EMBL" id="LASV01000337">
    <property type="protein sequence ID" value="KKA19560.1"/>
    <property type="molecule type" value="Genomic_DNA"/>
</dbReference>
<dbReference type="Proteomes" id="UP000053958">
    <property type="component" value="Unassembled WGS sequence"/>
</dbReference>
<name>A0A0F4YN70_RASE3</name>
<dbReference type="RefSeq" id="XP_013326172.1">
    <property type="nucleotide sequence ID" value="XM_013470718.1"/>
</dbReference>
<reference evidence="2 3" key="1">
    <citation type="submission" date="2015-04" db="EMBL/GenBank/DDBJ databases">
        <authorList>
            <person name="Heijne W.H."/>
            <person name="Fedorova N.D."/>
            <person name="Nierman W.C."/>
            <person name="Vollebregt A.W."/>
            <person name="Zhao Z."/>
            <person name="Wu L."/>
            <person name="Kumar M."/>
            <person name="Stam H."/>
            <person name="van den Berg M.A."/>
            <person name="Pel H.J."/>
        </authorList>
    </citation>
    <scope>NUCLEOTIDE SEQUENCE [LARGE SCALE GENOMIC DNA]</scope>
    <source>
        <strain evidence="2 3">CBS 393.64</strain>
    </source>
</reference>
<organism evidence="2 3">
    <name type="scientific">Rasamsonia emersonii (strain ATCC 16479 / CBS 393.64 / IMI 116815)</name>
    <dbReference type="NCBI Taxonomy" id="1408163"/>
    <lineage>
        <taxon>Eukaryota</taxon>
        <taxon>Fungi</taxon>
        <taxon>Dikarya</taxon>
        <taxon>Ascomycota</taxon>
        <taxon>Pezizomycotina</taxon>
        <taxon>Eurotiomycetes</taxon>
        <taxon>Eurotiomycetidae</taxon>
        <taxon>Eurotiales</taxon>
        <taxon>Trichocomaceae</taxon>
        <taxon>Rasamsonia</taxon>
    </lineage>
</organism>
<evidence type="ECO:0000256" key="1">
    <source>
        <dbReference type="SAM" id="MobiDB-lite"/>
    </source>
</evidence>
<gene>
    <name evidence="2" type="ORF">T310_6452</name>
</gene>
<accession>A0A0F4YN70</accession>
<dbReference type="GeneID" id="25318754"/>
<comment type="caution">
    <text evidence="2">The sequence shown here is derived from an EMBL/GenBank/DDBJ whole genome shotgun (WGS) entry which is preliminary data.</text>
</comment>
<dbReference type="AlphaFoldDB" id="A0A0F4YN70"/>